<dbReference type="CDD" id="cd00093">
    <property type="entry name" value="HTH_XRE"/>
    <property type="match status" value="1"/>
</dbReference>
<keyword evidence="4" id="KW-1185">Reference proteome</keyword>
<proteinExistence type="predicted"/>
<dbReference type="Gene3D" id="3.30.450.180">
    <property type="match status" value="1"/>
</dbReference>
<dbReference type="Proteomes" id="UP000295124">
    <property type="component" value="Unassembled WGS sequence"/>
</dbReference>
<reference evidence="3 4" key="1">
    <citation type="submission" date="2019-03" db="EMBL/GenBank/DDBJ databases">
        <title>Draft genome sequences of novel Actinobacteria.</title>
        <authorList>
            <person name="Sahin N."/>
            <person name="Ay H."/>
            <person name="Saygin H."/>
        </authorList>
    </citation>
    <scope>NUCLEOTIDE SEQUENCE [LARGE SCALE GENOMIC DNA]</scope>
    <source>
        <strain evidence="3 4">JCM 13523</strain>
    </source>
</reference>
<dbReference type="InterPro" id="IPR001387">
    <property type="entry name" value="Cro/C1-type_HTH"/>
</dbReference>
<evidence type="ECO:0000313" key="4">
    <source>
        <dbReference type="Proteomes" id="UP000295124"/>
    </source>
</evidence>
<protein>
    <submittedName>
        <fullName evidence="3">XRE family transcriptional regulator</fullName>
    </submittedName>
</protein>
<dbReference type="Pfam" id="PF13560">
    <property type="entry name" value="HTH_31"/>
    <property type="match status" value="1"/>
</dbReference>
<evidence type="ECO:0000256" key="1">
    <source>
        <dbReference type="SAM" id="MobiDB-lite"/>
    </source>
</evidence>
<name>A0A4R4ZS71_9ACTN</name>
<organism evidence="3 4">
    <name type="scientific">Kribbella antibiotica</name>
    <dbReference type="NCBI Taxonomy" id="190195"/>
    <lineage>
        <taxon>Bacteria</taxon>
        <taxon>Bacillati</taxon>
        <taxon>Actinomycetota</taxon>
        <taxon>Actinomycetes</taxon>
        <taxon>Propionibacteriales</taxon>
        <taxon>Kribbellaceae</taxon>
        <taxon>Kribbella</taxon>
    </lineage>
</organism>
<dbReference type="SUPFAM" id="SSF47413">
    <property type="entry name" value="lambda repressor-like DNA-binding domains"/>
    <property type="match status" value="1"/>
</dbReference>
<dbReference type="InterPro" id="IPR010982">
    <property type="entry name" value="Lambda_DNA-bd_dom_sf"/>
</dbReference>
<dbReference type="RefSeq" id="WP_132166069.1">
    <property type="nucleotide sequence ID" value="NZ_SMKX01000010.1"/>
</dbReference>
<dbReference type="Gene3D" id="1.10.260.40">
    <property type="entry name" value="lambda repressor-like DNA-binding domains"/>
    <property type="match status" value="1"/>
</dbReference>
<evidence type="ECO:0000259" key="2">
    <source>
        <dbReference type="PROSITE" id="PS50943"/>
    </source>
</evidence>
<dbReference type="InterPro" id="IPR041413">
    <property type="entry name" value="MLTR_LBD"/>
</dbReference>
<feature type="domain" description="HTH cro/C1-type" evidence="2">
    <location>
        <begin position="37"/>
        <end position="84"/>
    </location>
</feature>
<dbReference type="PANTHER" id="PTHR35010">
    <property type="entry name" value="BLL4672 PROTEIN-RELATED"/>
    <property type="match status" value="1"/>
</dbReference>
<gene>
    <name evidence="3" type="ORF">E1263_05605</name>
</gene>
<dbReference type="EMBL" id="SMKX01000010">
    <property type="protein sequence ID" value="TDD61863.1"/>
    <property type="molecule type" value="Genomic_DNA"/>
</dbReference>
<dbReference type="SMART" id="SM00530">
    <property type="entry name" value="HTH_XRE"/>
    <property type="match status" value="1"/>
</dbReference>
<evidence type="ECO:0000313" key="3">
    <source>
        <dbReference type="EMBL" id="TDD61863.1"/>
    </source>
</evidence>
<feature type="region of interest" description="Disordered" evidence="1">
    <location>
        <begin position="86"/>
        <end position="110"/>
    </location>
</feature>
<dbReference type="PROSITE" id="PS50943">
    <property type="entry name" value="HTH_CROC1"/>
    <property type="match status" value="1"/>
</dbReference>
<sequence length="288" mass="32147">MPPDRAALGQFLRSRRDRLSPAQAGLTAFPGARRVPGLRREELAMLAGLSPDYYSRLEQGRQANISDEVLDSLARALRLDETEHAHLRDLAAPTSRRRRPGPDVPQRPDPGLLRLMTMLDHVPVLLLGRRGEVLARNALLPAVLGRPLEPGTSFFRFLFQDPVARTRIVNWSDFASVSVAAMRRETGRRPHDRQLVALIDELRATDCDVARWWDDHAVRDYASVAKYIQHPDAGPLRFDIEIVASPQEPDQTLVVYTAEPGSATARMLPILASWDAGISIDISAFDRS</sequence>
<accession>A0A4R4ZS71</accession>
<comment type="caution">
    <text evidence="3">The sequence shown here is derived from an EMBL/GenBank/DDBJ whole genome shotgun (WGS) entry which is preliminary data.</text>
</comment>
<dbReference type="OrthoDB" id="3212310at2"/>
<dbReference type="PANTHER" id="PTHR35010:SF2">
    <property type="entry name" value="BLL4672 PROTEIN"/>
    <property type="match status" value="1"/>
</dbReference>
<dbReference type="Pfam" id="PF17765">
    <property type="entry name" value="MLTR_LBD"/>
    <property type="match status" value="1"/>
</dbReference>
<dbReference type="AlphaFoldDB" id="A0A4R4ZS71"/>
<dbReference type="GO" id="GO:0003677">
    <property type="term" value="F:DNA binding"/>
    <property type="evidence" value="ECO:0007669"/>
    <property type="project" value="InterPro"/>
</dbReference>